<evidence type="ECO:0000313" key="3">
    <source>
        <dbReference type="EMBL" id="KAL1596012.1"/>
    </source>
</evidence>
<comment type="caution">
    <text evidence="3">The sequence shown here is derived from an EMBL/GenBank/DDBJ whole genome shotgun (WGS) entry which is preliminary data.</text>
</comment>
<name>A0ABR3QV36_9PLEO</name>
<feature type="region of interest" description="Disordered" evidence="1">
    <location>
        <begin position="146"/>
        <end position="197"/>
    </location>
</feature>
<dbReference type="InterPro" id="IPR052988">
    <property type="entry name" value="Oryzine_lactonohydrolase"/>
</dbReference>
<evidence type="ECO:0000256" key="1">
    <source>
        <dbReference type="SAM" id="MobiDB-lite"/>
    </source>
</evidence>
<dbReference type="SUPFAM" id="SSF63829">
    <property type="entry name" value="Calcium-dependent phosphotriesterase"/>
    <property type="match status" value="1"/>
</dbReference>
<organism evidence="3 4">
    <name type="scientific">Nothophoma quercina</name>
    <dbReference type="NCBI Taxonomy" id="749835"/>
    <lineage>
        <taxon>Eukaryota</taxon>
        <taxon>Fungi</taxon>
        <taxon>Dikarya</taxon>
        <taxon>Ascomycota</taxon>
        <taxon>Pezizomycotina</taxon>
        <taxon>Dothideomycetes</taxon>
        <taxon>Pleosporomycetidae</taxon>
        <taxon>Pleosporales</taxon>
        <taxon>Pleosporineae</taxon>
        <taxon>Didymellaceae</taxon>
        <taxon>Nothophoma</taxon>
    </lineage>
</organism>
<accession>A0ABR3QV36</accession>
<feature type="region of interest" description="Disordered" evidence="1">
    <location>
        <begin position="1"/>
        <end position="34"/>
    </location>
</feature>
<dbReference type="EMBL" id="JAKIXB020000030">
    <property type="protein sequence ID" value="KAL1596012.1"/>
    <property type="molecule type" value="Genomic_DNA"/>
</dbReference>
<feature type="compositionally biased region" description="Low complexity" evidence="1">
    <location>
        <begin position="153"/>
        <end position="162"/>
    </location>
</feature>
<dbReference type="PANTHER" id="PTHR47064">
    <property type="entry name" value="PUTATIVE (AFU_ORTHOLOGUE AFUA_1G08990)-RELATED"/>
    <property type="match status" value="1"/>
</dbReference>
<gene>
    <name evidence="3" type="ORF">SLS59_008001</name>
</gene>
<dbReference type="Gene3D" id="2.120.10.30">
    <property type="entry name" value="TolB, C-terminal domain"/>
    <property type="match status" value="1"/>
</dbReference>
<dbReference type="Proteomes" id="UP001521222">
    <property type="component" value="Unassembled WGS sequence"/>
</dbReference>
<proteinExistence type="predicted"/>
<sequence>MALIAPRPGPGEILDFNDPPSSPEPAPQIHDGPLYTSRPLPEYVSAEDYHEGLKQIRAHLGRDCGFGIAISRTKSYTPTKTGQKKITRVMLQCARSKEYKSKGIGHKVYATRMTGCPWRAKMQPHAGGGWKVTGVCMEHNHELNDVLDDKGMPPRARTTPATAKRKADAMGESTFTPTPPAPSTYANMPPGGQQPVTTNWPNLTTSGIRRVVVPMQQRLLSISRTQFPMDQPMILVYNEQFQSILGAAADLKVAFEEDFPFAYQGGVYTPANDVLYVTSNQYSLGAGRDKVAVVSKMTRNLYNQWTRHQVPNQVRNPAGGAAYNDGVLDGVLFCAQGDMENPTGLVQMEADYPFRIRTLVNNYYGRRFNSLKDVAVHSDGSIYFTDPVYGHDQGMRPPPELPNQVYRFDPHTGDVRVVADGFGRPSGICFSPKEGTCYISDTEFIHGNGHVDFERASTIYAYDVGDRAQSKFLMNRRVFAMADVGVPDGLKCDTAGNVYAACGDGLSVWSPGGILLGKVLVPGGLANFSFGRKGELFLLNGKKLWTLKVADTVKGALVNREVLGYDEAE</sequence>
<feature type="domain" description="SMP-30/Gluconolactonase/LRE-like region" evidence="2">
    <location>
        <begin position="355"/>
        <end position="531"/>
    </location>
</feature>
<evidence type="ECO:0000259" key="2">
    <source>
        <dbReference type="Pfam" id="PF08450"/>
    </source>
</evidence>
<dbReference type="InterPro" id="IPR011042">
    <property type="entry name" value="6-blade_b-propeller_TolB-like"/>
</dbReference>
<reference evidence="3 4" key="1">
    <citation type="submission" date="2024-02" db="EMBL/GenBank/DDBJ databases">
        <title>De novo assembly and annotation of 12 fungi associated with fruit tree decline syndrome in Ontario, Canada.</title>
        <authorList>
            <person name="Sulman M."/>
            <person name="Ellouze W."/>
            <person name="Ilyukhin E."/>
        </authorList>
    </citation>
    <scope>NUCLEOTIDE SEQUENCE [LARGE SCALE GENOMIC DNA]</scope>
    <source>
        <strain evidence="3 4">M97-236</strain>
    </source>
</reference>
<dbReference type="PANTHER" id="PTHR47064:SF2">
    <property type="entry name" value="SMP-30_GLUCONOLACTONASE_LRE-LIKE REGION DOMAIN-CONTAINING PROTEIN-RELATED"/>
    <property type="match status" value="1"/>
</dbReference>
<keyword evidence="4" id="KW-1185">Reference proteome</keyword>
<dbReference type="InterPro" id="IPR013658">
    <property type="entry name" value="SGL"/>
</dbReference>
<evidence type="ECO:0000313" key="4">
    <source>
        <dbReference type="Proteomes" id="UP001521222"/>
    </source>
</evidence>
<protein>
    <recommendedName>
        <fullName evidence="2">SMP-30/Gluconolactonase/LRE-like region domain-containing protein</fullName>
    </recommendedName>
</protein>
<dbReference type="Pfam" id="PF08450">
    <property type="entry name" value="SGL"/>
    <property type="match status" value="1"/>
</dbReference>